<dbReference type="InterPro" id="IPR039493">
    <property type="entry name" value="TMEM248/TMEM219"/>
</dbReference>
<organism evidence="7 8">
    <name type="scientific">Gekko japonicus</name>
    <name type="common">Schlegel's Japanese gecko</name>
    <dbReference type="NCBI Taxonomy" id="146911"/>
    <lineage>
        <taxon>Eukaryota</taxon>
        <taxon>Metazoa</taxon>
        <taxon>Chordata</taxon>
        <taxon>Craniata</taxon>
        <taxon>Vertebrata</taxon>
        <taxon>Euteleostomi</taxon>
        <taxon>Lepidosauria</taxon>
        <taxon>Squamata</taxon>
        <taxon>Bifurcata</taxon>
        <taxon>Gekkota</taxon>
        <taxon>Gekkonidae</taxon>
        <taxon>Gekkoninae</taxon>
        <taxon>Gekko</taxon>
    </lineage>
</organism>
<evidence type="ECO:0000256" key="5">
    <source>
        <dbReference type="SAM" id="Phobius"/>
    </source>
</evidence>
<feature type="domain" description="TMEM248/TMEM219" evidence="6">
    <location>
        <begin position="10"/>
        <end position="53"/>
    </location>
</feature>
<evidence type="ECO:0000256" key="2">
    <source>
        <dbReference type="ARBA" id="ARBA00022692"/>
    </source>
</evidence>
<dbReference type="GeneID" id="107117412"/>
<sequence>MVICSLLVSLRICLERHPPLVTFFFCLLSLAVAFGSFAAYLQSHDVPNPDVKETHEDTSTPPPSAAAEFHTTVSVLVGLTFELQNGTDPPNGTHLALTVTGRELGLKGPDTQEPIHLVIAIMNSLSHESCLSIIAPSSLLPKTRKPPECVMRERRVHPEEPGLCYQSHYQDDPALSSMLDQADRALCSQRLLLTTAFLLCLCAMLCCVAGVCYPAPRDKRGQI</sequence>
<keyword evidence="2 5" id="KW-0812">Transmembrane</keyword>
<dbReference type="Pfam" id="PF14940">
    <property type="entry name" value="TMEM219"/>
    <property type="match status" value="2"/>
</dbReference>
<evidence type="ECO:0000256" key="4">
    <source>
        <dbReference type="ARBA" id="ARBA00023136"/>
    </source>
</evidence>
<dbReference type="PANTHER" id="PTHR16002">
    <property type="entry name" value="TRANSMEMBRANE PROTEIN 248-LIKE"/>
    <property type="match status" value="1"/>
</dbReference>
<accession>A0ABM1KMS3</accession>
<keyword evidence="3 5" id="KW-1133">Transmembrane helix</keyword>
<evidence type="ECO:0000313" key="8">
    <source>
        <dbReference type="RefSeq" id="XP_015275010.1"/>
    </source>
</evidence>
<dbReference type="Proteomes" id="UP000694871">
    <property type="component" value="Unplaced"/>
</dbReference>
<feature type="domain" description="TMEM248/TMEM219" evidence="6">
    <location>
        <begin position="71"/>
        <end position="154"/>
    </location>
</feature>
<evidence type="ECO:0000313" key="7">
    <source>
        <dbReference type="Proteomes" id="UP000694871"/>
    </source>
</evidence>
<feature type="transmembrane region" description="Helical" evidence="5">
    <location>
        <begin position="191"/>
        <end position="213"/>
    </location>
</feature>
<name>A0ABM1KMS3_GEKJA</name>
<protein>
    <submittedName>
        <fullName evidence="8">Insulin-like growth factor-binding protein 3 receptor</fullName>
    </submittedName>
</protein>
<evidence type="ECO:0000256" key="3">
    <source>
        <dbReference type="ARBA" id="ARBA00022989"/>
    </source>
</evidence>
<keyword evidence="4 5" id="KW-0472">Membrane</keyword>
<keyword evidence="7" id="KW-1185">Reference proteome</keyword>
<dbReference type="PANTHER" id="PTHR16002:SF6">
    <property type="entry name" value="INSULIN-LIKE GROWTH FACTOR-BINDING PROTEIN 3 RECEPTOR"/>
    <property type="match status" value="1"/>
</dbReference>
<comment type="subcellular location">
    <subcellularLocation>
        <location evidence="1">Membrane</location>
    </subcellularLocation>
</comment>
<reference evidence="8" key="1">
    <citation type="submission" date="2025-08" db="UniProtKB">
        <authorList>
            <consortium name="RefSeq"/>
        </authorList>
    </citation>
    <scope>IDENTIFICATION</scope>
</reference>
<dbReference type="InterPro" id="IPR039587">
    <property type="entry name" value="TMEM248/TMEM219_dom"/>
</dbReference>
<gene>
    <name evidence="8" type="primary">TMEM219</name>
</gene>
<evidence type="ECO:0000259" key="6">
    <source>
        <dbReference type="Pfam" id="PF14940"/>
    </source>
</evidence>
<feature type="transmembrane region" description="Helical" evidence="5">
    <location>
        <begin position="20"/>
        <end position="41"/>
    </location>
</feature>
<evidence type="ECO:0000256" key="1">
    <source>
        <dbReference type="ARBA" id="ARBA00004370"/>
    </source>
</evidence>
<dbReference type="RefSeq" id="XP_015275010.1">
    <property type="nucleotide sequence ID" value="XM_015419524.1"/>
</dbReference>
<proteinExistence type="predicted"/>